<name>A0ACB9ZRZ6_CATRO</name>
<sequence>MASSSTMSSNVPSFNANSTPAMRTSKRSKYSKFIQQEVPACNPILTPIWFPISTFWLVNVVFIPVGVVAILLASRDYVPENFRKENIAFIRTCIRTLSVSSLYNQIYVYYQLNYFYQNHRSSVGRNDNQLRDPISENDVSACAPEDFLAIASMLVGISWNCDRDHRFGEDLSKQEDLIVWMRTTTLLRLKKLYDKIEVDLEVGDVTSVTLENNYNTDSFNSIKKLVHSTTNLLGGKHDFLSFPYVTVGGLCFFFAIFFTYAYIVIMPSAEVWRSRLSWRVAAGGWVRAVRRREEKIQGATTV</sequence>
<protein>
    <submittedName>
        <fullName evidence="1">Uncharacterized protein</fullName>
    </submittedName>
</protein>
<comment type="caution">
    <text evidence="1">The sequence shown here is derived from an EMBL/GenBank/DDBJ whole genome shotgun (WGS) entry which is preliminary data.</text>
</comment>
<evidence type="ECO:0000313" key="2">
    <source>
        <dbReference type="Proteomes" id="UP001060085"/>
    </source>
</evidence>
<evidence type="ECO:0000313" key="1">
    <source>
        <dbReference type="EMBL" id="KAI5650360.1"/>
    </source>
</evidence>
<dbReference type="Proteomes" id="UP001060085">
    <property type="component" value="Linkage Group LG08"/>
</dbReference>
<proteinExistence type="predicted"/>
<accession>A0ACB9ZRZ6</accession>
<reference evidence="2" key="1">
    <citation type="journal article" date="2023" name="Nat. Plants">
        <title>Single-cell RNA sequencing provides a high-resolution roadmap for understanding the multicellular compartmentation of specialized metabolism.</title>
        <authorList>
            <person name="Sun S."/>
            <person name="Shen X."/>
            <person name="Li Y."/>
            <person name="Li Y."/>
            <person name="Wang S."/>
            <person name="Li R."/>
            <person name="Zhang H."/>
            <person name="Shen G."/>
            <person name="Guo B."/>
            <person name="Wei J."/>
            <person name="Xu J."/>
            <person name="St-Pierre B."/>
            <person name="Chen S."/>
            <person name="Sun C."/>
        </authorList>
    </citation>
    <scope>NUCLEOTIDE SEQUENCE [LARGE SCALE GENOMIC DNA]</scope>
</reference>
<keyword evidence="2" id="KW-1185">Reference proteome</keyword>
<dbReference type="EMBL" id="CM044708">
    <property type="protein sequence ID" value="KAI5650360.1"/>
    <property type="molecule type" value="Genomic_DNA"/>
</dbReference>
<gene>
    <name evidence="1" type="ORF">M9H77_36365</name>
</gene>
<organism evidence="1 2">
    <name type="scientific">Catharanthus roseus</name>
    <name type="common">Madagascar periwinkle</name>
    <name type="synonym">Vinca rosea</name>
    <dbReference type="NCBI Taxonomy" id="4058"/>
    <lineage>
        <taxon>Eukaryota</taxon>
        <taxon>Viridiplantae</taxon>
        <taxon>Streptophyta</taxon>
        <taxon>Embryophyta</taxon>
        <taxon>Tracheophyta</taxon>
        <taxon>Spermatophyta</taxon>
        <taxon>Magnoliopsida</taxon>
        <taxon>eudicotyledons</taxon>
        <taxon>Gunneridae</taxon>
        <taxon>Pentapetalae</taxon>
        <taxon>asterids</taxon>
        <taxon>lamiids</taxon>
        <taxon>Gentianales</taxon>
        <taxon>Apocynaceae</taxon>
        <taxon>Rauvolfioideae</taxon>
        <taxon>Vinceae</taxon>
        <taxon>Catharanthinae</taxon>
        <taxon>Catharanthus</taxon>
    </lineage>
</organism>